<accession>A0A1F8C3B3</accession>
<dbReference type="AlphaFoldDB" id="A0A1F8C3B3"/>
<keyword evidence="1" id="KW-1133">Transmembrane helix</keyword>
<organism evidence="2 3">
    <name type="scientific">Candidatus Woesebacteria bacterium RIFCSPLOWO2_01_FULL_44_14</name>
    <dbReference type="NCBI Taxonomy" id="1802525"/>
    <lineage>
        <taxon>Bacteria</taxon>
        <taxon>Candidatus Woeseibacteriota</taxon>
    </lineage>
</organism>
<sequence>MQESGQTQNQAGVVSVVKPILNKFPIKKHDTRSTVIMSVVALLVVGAGLITGWVLSGNSLAGIGGKGEKAAPGAKQTETEAGLEDEATFRDSAEGKLVAGGIDGEGTHRLEREGGETHWVYLTSTVIDLTSFEGKTVKVWGETISARKASWLMDVGKVKVVQ</sequence>
<evidence type="ECO:0000313" key="3">
    <source>
        <dbReference type="Proteomes" id="UP000178429"/>
    </source>
</evidence>
<dbReference type="STRING" id="1802525.A2975_04705"/>
<gene>
    <name evidence="2" type="ORF">A2975_04705</name>
</gene>
<reference evidence="2 3" key="1">
    <citation type="journal article" date="2016" name="Nat. Commun.">
        <title>Thousands of microbial genomes shed light on interconnected biogeochemical processes in an aquifer system.</title>
        <authorList>
            <person name="Anantharaman K."/>
            <person name="Brown C.T."/>
            <person name="Hug L.A."/>
            <person name="Sharon I."/>
            <person name="Castelle C.J."/>
            <person name="Probst A.J."/>
            <person name="Thomas B.C."/>
            <person name="Singh A."/>
            <person name="Wilkins M.J."/>
            <person name="Karaoz U."/>
            <person name="Brodie E.L."/>
            <person name="Williams K.H."/>
            <person name="Hubbard S.S."/>
            <person name="Banfield J.F."/>
        </authorList>
    </citation>
    <scope>NUCLEOTIDE SEQUENCE [LARGE SCALE GENOMIC DNA]</scope>
</reference>
<comment type="caution">
    <text evidence="2">The sequence shown here is derived from an EMBL/GenBank/DDBJ whole genome shotgun (WGS) entry which is preliminary data.</text>
</comment>
<name>A0A1F8C3B3_9BACT</name>
<evidence type="ECO:0000313" key="2">
    <source>
        <dbReference type="EMBL" id="OGM70339.1"/>
    </source>
</evidence>
<keyword evidence="1" id="KW-0472">Membrane</keyword>
<protein>
    <submittedName>
        <fullName evidence="2">Uncharacterized protein</fullName>
    </submittedName>
</protein>
<evidence type="ECO:0000256" key="1">
    <source>
        <dbReference type="SAM" id="Phobius"/>
    </source>
</evidence>
<proteinExistence type="predicted"/>
<feature type="transmembrane region" description="Helical" evidence="1">
    <location>
        <begin position="35"/>
        <end position="55"/>
    </location>
</feature>
<dbReference type="Proteomes" id="UP000178429">
    <property type="component" value="Unassembled WGS sequence"/>
</dbReference>
<keyword evidence="1" id="KW-0812">Transmembrane</keyword>
<dbReference type="EMBL" id="MGHL01000006">
    <property type="protein sequence ID" value="OGM70339.1"/>
    <property type="molecule type" value="Genomic_DNA"/>
</dbReference>